<comment type="caution">
    <text evidence="2">The sequence shown here is derived from an EMBL/GenBank/DDBJ whole genome shotgun (WGS) entry which is preliminary data.</text>
</comment>
<dbReference type="EMBL" id="JAKUDL010000006">
    <property type="protein sequence ID" value="MCH4295911.1"/>
    <property type="molecule type" value="Genomic_DNA"/>
</dbReference>
<feature type="domain" description="DUF4397" evidence="1">
    <location>
        <begin position="262"/>
        <end position="384"/>
    </location>
</feature>
<dbReference type="AlphaFoldDB" id="A0AAJ1F192"/>
<evidence type="ECO:0000313" key="2">
    <source>
        <dbReference type="EMBL" id="MCH4295911.1"/>
    </source>
</evidence>
<keyword evidence="3" id="KW-1185">Reference proteome</keyword>
<dbReference type="Pfam" id="PF14344">
    <property type="entry name" value="DUF4397"/>
    <property type="match status" value="3"/>
</dbReference>
<protein>
    <submittedName>
        <fullName evidence="2">DUF4397 domain-containing protein</fullName>
    </submittedName>
</protein>
<sequence length="469" mass="48085">MKRITGIILPLMAATFIIGCSDDDDNPTKEPGTPVAMADIRVIHGSADAPMVNINANGALFAGLEKVDYLQGSGFIEVAEGSYDLAVDALLPDGSAAEVLSLSGAALAGDTQYTVLAHGKVTEDNNSDNDLGLLVIANPKQAISSGNIRLQVVHAAPDAPTVDVHLTAQGAELGSSAATLSYGQYTPPIEAAAGSYQVRLVLPQGSDGAGTVAYDVDLPQLDAGQDWFIAALPNTGVTTSPVVLLANNGTDTLVFNDKRTQASIRVAHSAADVPQVDILANGSKVDALSGAAFGQASGYLNLDAGEYQVDTVLSSDNSVVGISGSLTLSANQMLTVAAVGTLASESPDVPLEYLPLDDSRRRVATEAQLRLTHAHPAVGNVDIYVTADGVLDNATPAFTNVAYKATTGWVSVAPGDYVVSVTATGSKAVAIETPTLSLAALGKYSALAVDNPAAMPANLLLMDDFINAN</sequence>
<dbReference type="PROSITE" id="PS51257">
    <property type="entry name" value="PROKAR_LIPOPROTEIN"/>
    <property type="match status" value="1"/>
</dbReference>
<dbReference type="InterPro" id="IPR025510">
    <property type="entry name" value="DUF4397"/>
</dbReference>
<proteinExistence type="predicted"/>
<accession>A0AAJ1F192</accession>
<evidence type="ECO:0000259" key="1">
    <source>
        <dbReference type="Pfam" id="PF14344"/>
    </source>
</evidence>
<feature type="domain" description="DUF4397" evidence="1">
    <location>
        <begin position="38"/>
        <end position="164"/>
    </location>
</feature>
<evidence type="ECO:0000313" key="3">
    <source>
        <dbReference type="Proteomes" id="UP001297581"/>
    </source>
</evidence>
<gene>
    <name evidence="2" type="ORF">MJ923_16515</name>
</gene>
<reference evidence="2 3" key="1">
    <citation type="submission" date="2022-02" db="EMBL/GenBank/DDBJ databases">
        <title>The genome sequence of Shewanella sp. 3B26.</title>
        <authorList>
            <person name="Du J."/>
        </authorList>
    </citation>
    <scope>NUCLEOTIDE SEQUENCE [LARGE SCALE GENOMIC DNA]</scope>
    <source>
        <strain evidence="2 3">3B26</strain>
    </source>
</reference>
<dbReference type="RefSeq" id="WP_240592018.1">
    <property type="nucleotide sequence ID" value="NZ_JAKUDL010000006.1"/>
</dbReference>
<organism evidence="2 3">
    <name type="scientific">Shewanella zhuhaiensis</name>
    <dbReference type="NCBI Taxonomy" id="2919576"/>
    <lineage>
        <taxon>Bacteria</taxon>
        <taxon>Pseudomonadati</taxon>
        <taxon>Pseudomonadota</taxon>
        <taxon>Gammaproteobacteria</taxon>
        <taxon>Alteromonadales</taxon>
        <taxon>Shewanellaceae</taxon>
        <taxon>Shewanella</taxon>
    </lineage>
</organism>
<dbReference type="Proteomes" id="UP001297581">
    <property type="component" value="Unassembled WGS sequence"/>
</dbReference>
<feature type="domain" description="DUF4397" evidence="1">
    <location>
        <begin position="393"/>
        <end position="464"/>
    </location>
</feature>
<name>A0AAJ1F192_9GAMM</name>